<organism evidence="1">
    <name type="scientific">Arachis hypogaea</name>
    <name type="common">Peanut</name>
    <dbReference type="NCBI Taxonomy" id="3818"/>
    <lineage>
        <taxon>Eukaryota</taxon>
        <taxon>Viridiplantae</taxon>
        <taxon>Streptophyta</taxon>
        <taxon>Embryophyta</taxon>
        <taxon>Tracheophyta</taxon>
        <taxon>Spermatophyta</taxon>
        <taxon>Magnoliopsida</taxon>
        <taxon>eudicotyledons</taxon>
        <taxon>Gunneridae</taxon>
        <taxon>Pentapetalae</taxon>
        <taxon>rosids</taxon>
        <taxon>fabids</taxon>
        <taxon>Fabales</taxon>
        <taxon>Fabaceae</taxon>
        <taxon>Papilionoideae</taxon>
        <taxon>50 kb inversion clade</taxon>
        <taxon>dalbergioids sensu lato</taxon>
        <taxon>Dalbergieae</taxon>
        <taxon>Pterocarpus clade</taxon>
        <taxon>Arachis</taxon>
    </lineage>
</organism>
<gene>
    <name evidence="1" type="ORF">205D04_18</name>
</gene>
<accession>G0Y6W8</accession>
<sequence length="103" mass="11793">MMVEAEIEADEVIIIMKHQGPEIHLGEQAKDGELRLMKSDDQGRTRGKEVGLGFWLQVWRLLSSIKRENSHCLEQGESLRVQGTKFSELPELTVFSSPSMYYI</sequence>
<name>G0Y6W8_ARAHY</name>
<dbReference type="EMBL" id="HQ637178">
    <property type="protein sequence ID" value="AEL30378.1"/>
    <property type="molecule type" value="Genomic_DNA"/>
</dbReference>
<protein>
    <submittedName>
        <fullName evidence="1">Uncharacterized protein</fullName>
    </submittedName>
</protein>
<proteinExistence type="predicted"/>
<dbReference type="AlphaFoldDB" id="G0Y6W8"/>
<evidence type="ECO:0000313" key="1">
    <source>
        <dbReference type="EMBL" id="AEL30378.1"/>
    </source>
</evidence>
<reference evidence="1" key="1">
    <citation type="journal article" date="2011" name="New Phytol.">
        <title>Comparative analysis of peanut NBS-LRR gene clusters suggests evolutionary innovation among duplicated domains and erosion of gene microsynteny.</title>
        <authorList>
            <person name="Ratnaparkhe M.B."/>
            <person name="Wang X."/>
            <person name="Li J."/>
            <person name="Compton R.O."/>
            <person name="Rainville L.K."/>
            <person name="Lemke C."/>
            <person name="Kim C."/>
            <person name="Tang H."/>
            <person name="Paterson A.H."/>
        </authorList>
    </citation>
    <scope>NUCLEOTIDE SEQUENCE</scope>
</reference>